<name>A0A4S8MQ29_DENBC</name>
<evidence type="ECO:0000313" key="1">
    <source>
        <dbReference type="EMBL" id="THV05148.1"/>
    </source>
</evidence>
<dbReference type="AlphaFoldDB" id="A0A4S8MQ29"/>
<organism evidence="1 2">
    <name type="scientific">Dendrothele bispora (strain CBS 962.96)</name>
    <dbReference type="NCBI Taxonomy" id="1314807"/>
    <lineage>
        <taxon>Eukaryota</taxon>
        <taxon>Fungi</taxon>
        <taxon>Dikarya</taxon>
        <taxon>Basidiomycota</taxon>
        <taxon>Agaricomycotina</taxon>
        <taxon>Agaricomycetes</taxon>
        <taxon>Agaricomycetidae</taxon>
        <taxon>Agaricales</taxon>
        <taxon>Agaricales incertae sedis</taxon>
        <taxon>Dendrothele</taxon>
    </lineage>
</organism>
<sequence>MRDIPDIIPIVVMSVYSQENVGKMVIFLTLSHWDILGILRCALIIKSMDTSYACKHCTEFCYVYNWCLLGS</sequence>
<accession>A0A4S8MQ29</accession>
<reference evidence="1 2" key="1">
    <citation type="journal article" date="2019" name="Nat. Ecol. Evol.">
        <title>Megaphylogeny resolves global patterns of mushroom evolution.</title>
        <authorList>
            <person name="Varga T."/>
            <person name="Krizsan K."/>
            <person name="Foldi C."/>
            <person name="Dima B."/>
            <person name="Sanchez-Garcia M."/>
            <person name="Sanchez-Ramirez S."/>
            <person name="Szollosi G.J."/>
            <person name="Szarkandi J.G."/>
            <person name="Papp V."/>
            <person name="Albert L."/>
            <person name="Andreopoulos W."/>
            <person name="Angelini C."/>
            <person name="Antonin V."/>
            <person name="Barry K.W."/>
            <person name="Bougher N.L."/>
            <person name="Buchanan P."/>
            <person name="Buyck B."/>
            <person name="Bense V."/>
            <person name="Catcheside P."/>
            <person name="Chovatia M."/>
            <person name="Cooper J."/>
            <person name="Damon W."/>
            <person name="Desjardin D."/>
            <person name="Finy P."/>
            <person name="Geml J."/>
            <person name="Haridas S."/>
            <person name="Hughes K."/>
            <person name="Justo A."/>
            <person name="Karasinski D."/>
            <person name="Kautmanova I."/>
            <person name="Kiss B."/>
            <person name="Kocsube S."/>
            <person name="Kotiranta H."/>
            <person name="LaButti K.M."/>
            <person name="Lechner B.E."/>
            <person name="Liimatainen K."/>
            <person name="Lipzen A."/>
            <person name="Lukacs Z."/>
            <person name="Mihaltcheva S."/>
            <person name="Morgado L.N."/>
            <person name="Niskanen T."/>
            <person name="Noordeloos M.E."/>
            <person name="Ohm R.A."/>
            <person name="Ortiz-Santana B."/>
            <person name="Ovrebo C."/>
            <person name="Racz N."/>
            <person name="Riley R."/>
            <person name="Savchenko A."/>
            <person name="Shiryaev A."/>
            <person name="Soop K."/>
            <person name="Spirin V."/>
            <person name="Szebenyi C."/>
            <person name="Tomsovsky M."/>
            <person name="Tulloss R.E."/>
            <person name="Uehling J."/>
            <person name="Grigoriev I.V."/>
            <person name="Vagvolgyi C."/>
            <person name="Papp T."/>
            <person name="Martin F.M."/>
            <person name="Miettinen O."/>
            <person name="Hibbett D.S."/>
            <person name="Nagy L.G."/>
        </authorList>
    </citation>
    <scope>NUCLEOTIDE SEQUENCE [LARGE SCALE GENOMIC DNA]</scope>
    <source>
        <strain evidence="1 2">CBS 962.96</strain>
    </source>
</reference>
<dbReference type="EMBL" id="ML179051">
    <property type="protein sequence ID" value="THV05148.1"/>
    <property type="molecule type" value="Genomic_DNA"/>
</dbReference>
<keyword evidence="2" id="KW-1185">Reference proteome</keyword>
<gene>
    <name evidence="1" type="ORF">K435DRAFT_138283</name>
</gene>
<protein>
    <submittedName>
        <fullName evidence="1">Uncharacterized protein</fullName>
    </submittedName>
</protein>
<proteinExistence type="predicted"/>
<evidence type="ECO:0000313" key="2">
    <source>
        <dbReference type="Proteomes" id="UP000297245"/>
    </source>
</evidence>
<dbReference type="Proteomes" id="UP000297245">
    <property type="component" value="Unassembled WGS sequence"/>
</dbReference>